<dbReference type="Proteomes" id="UP000323324">
    <property type="component" value="Unassembled WGS sequence"/>
</dbReference>
<feature type="transmembrane region" description="Helical" evidence="1">
    <location>
        <begin position="135"/>
        <end position="154"/>
    </location>
</feature>
<keyword evidence="1" id="KW-1133">Transmembrane helix</keyword>
<dbReference type="Pfam" id="PF01569">
    <property type="entry name" value="PAP2"/>
    <property type="match status" value="1"/>
</dbReference>
<dbReference type="EMBL" id="VSKM01000001">
    <property type="protein sequence ID" value="TYB80192.1"/>
    <property type="molecule type" value="Genomic_DNA"/>
</dbReference>
<name>A0A8H2QFN1_9FLAO</name>
<dbReference type="RefSeq" id="WP_148368083.1">
    <property type="nucleotide sequence ID" value="NZ_VSKM01000001.1"/>
</dbReference>
<dbReference type="SUPFAM" id="SSF48317">
    <property type="entry name" value="Acid phosphatase/Vanadium-dependent haloperoxidase"/>
    <property type="match status" value="1"/>
</dbReference>
<protein>
    <submittedName>
        <fullName evidence="3">Phosphatase PAP2 family protein</fullName>
    </submittedName>
</protein>
<evidence type="ECO:0000313" key="4">
    <source>
        <dbReference type="Proteomes" id="UP000323324"/>
    </source>
</evidence>
<organism evidence="3 4">
    <name type="scientific">Bizionia saleffrena</name>
    <dbReference type="NCBI Taxonomy" id="291189"/>
    <lineage>
        <taxon>Bacteria</taxon>
        <taxon>Pseudomonadati</taxon>
        <taxon>Bacteroidota</taxon>
        <taxon>Flavobacteriia</taxon>
        <taxon>Flavobacteriales</taxon>
        <taxon>Flavobacteriaceae</taxon>
        <taxon>Bizionia</taxon>
    </lineage>
</organism>
<dbReference type="SMART" id="SM00014">
    <property type="entry name" value="acidPPc"/>
    <property type="match status" value="1"/>
</dbReference>
<dbReference type="InterPro" id="IPR036938">
    <property type="entry name" value="PAP2/HPO_sf"/>
</dbReference>
<dbReference type="Gene3D" id="1.20.144.10">
    <property type="entry name" value="Phosphatidic acid phosphatase type 2/haloperoxidase"/>
    <property type="match status" value="1"/>
</dbReference>
<dbReference type="CDD" id="cd03395">
    <property type="entry name" value="PAP2_like_4"/>
    <property type="match status" value="1"/>
</dbReference>
<evidence type="ECO:0000259" key="2">
    <source>
        <dbReference type="SMART" id="SM00014"/>
    </source>
</evidence>
<evidence type="ECO:0000313" key="3">
    <source>
        <dbReference type="EMBL" id="TYB80192.1"/>
    </source>
</evidence>
<sequence>MLEQLVELDKDLFLYLNGMGNVYWDAFWMFFTAKFNWIPLYAVLVFLMYKKLNSKMFVLTVIIIVLMITFTDQVTNLFKHGVKRLRPCQDESLVDIMRLVKSHCGGRYGYFSGHASNSMAVAIFTGKMLQYRFKYLIYIMIVWSLFMAYSRVYIGVHFPLDILSGMVFGGVSGYGFYRLERYVQKRFTVAK</sequence>
<gene>
    <name evidence="3" type="ORF">ES676_00555</name>
</gene>
<comment type="caution">
    <text evidence="3">The sequence shown here is derived from an EMBL/GenBank/DDBJ whole genome shotgun (WGS) entry which is preliminary data.</text>
</comment>
<accession>A0A8H2QFN1</accession>
<feature type="transmembrane region" description="Helical" evidence="1">
    <location>
        <begin position="56"/>
        <end position="75"/>
    </location>
</feature>
<reference evidence="3 4" key="1">
    <citation type="submission" date="2019-08" db="EMBL/GenBank/DDBJ databases">
        <title>Genomes of Antarctic Bizionia species.</title>
        <authorList>
            <person name="Bowman J.P."/>
        </authorList>
    </citation>
    <scope>NUCLEOTIDE SEQUENCE [LARGE SCALE GENOMIC DNA]</scope>
    <source>
        <strain evidence="3 4">HFD</strain>
    </source>
</reference>
<dbReference type="AlphaFoldDB" id="A0A8H2QFN1"/>
<feature type="domain" description="Phosphatidic acid phosphatase type 2/haloperoxidase" evidence="2">
    <location>
        <begin position="60"/>
        <end position="177"/>
    </location>
</feature>
<keyword evidence="1" id="KW-0472">Membrane</keyword>
<keyword evidence="4" id="KW-1185">Reference proteome</keyword>
<keyword evidence="1" id="KW-0812">Transmembrane</keyword>
<evidence type="ECO:0000256" key="1">
    <source>
        <dbReference type="SAM" id="Phobius"/>
    </source>
</evidence>
<dbReference type="PANTHER" id="PTHR14969:SF13">
    <property type="entry name" value="AT30094P"/>
    <property type="match status" value="1"/>
</dbReference>
<proteinExistence type="predicted"/>
<feature type="transmembrane region" description="Helical" evidence="1">
    <location>
        <begin position="160"/>
        <end position="177"/>
    </location>
</feature>
<dbReference type="InterPro" id="IPR000326">
    <property type="entry name" value="PAP2/HPO"/>
</dbReference>
<dbReference type="PANTHER" id="PTHR14969">
    <property type="entry name" value="SPHINGOSINE-1-PHOSPHATE PHOSPHOHYDROLASE"/>
    <property type="match status" value="1"/>
</dbReference>